<organism evidence="2 3">
    <name type="scientific">Sphingomonas albertensis</name>
    <dbReference type="NCBI Taxonomy" id="2762591"/>
    <lineage>
        <taxon>Bacteria</taxon>
        <taxon>Pseudomonadati</taxon>
        <taxon>Pseudomonadota</taxon>
        <taxon>Alphaproteobacteria</taxon>
        <taxon>Sphingomonadales</taxon>
        <taxon>Sphingomonadaceae</taxon>
        <taxon>Sphingomonas</taxon>
    </lineage>
</organism>
<feature type="domain" description="DUF985" evidence="1">
    <location>
        <begin position="8"/>
        <end position="130"/>
    </location>
</feature>
<proteinExistence type="predicted"/>
<gene>
    <name evidence="2" type="ORF">H8S47_00165</name>
</gene>
<dbReference type="EMBL" id="JACONT010000001">
    <property type="protein sequence ID" value="MBC3940094.1"/>
    <property type="molecule type" value="Genomic_DNA"/>
</dbReference>
<sequence length="137" mass="15269">MPSTEAAEIIETLALSPHPEGGWYRETYRQPSTHGGRDASSAILFLLDKGERSHWHRVDAVETWFWHAGSPLRLTVDHDEMMLGGNVLLDQMPQAIVPAFAWQCARADQGWALVSCVVTPAFEFAGFELAAPDWTFS</sequence>
<keyword evidence="3" id="KW-1185">Reference proteome</keyword>
<comment type="caution">
    <text evidence="2">The sequence shown here is derived from an EMBL/GenBank/DDBJ whole genome shotgun (WGS) entry which is preliminary data.</text>
</comment>
<evidence type="ECO:0000313" key="3">
    <source>
        <dbReference type="Proteomes" id="UP000597613"/>
    </source>
</evidence>
<reference evidence="2 3" key="1">
    <citation type="submission" date="2020-08" db="EMBL/GenBank/DDBJ databases">
        <title>Putative novel bacterial strains isolated from necrotic wheat leaf tissues caused by Xanthomonas translucens.</title>
        <authorList>
            <person name="Tambong J.T."/>
        </authorList>
    </citation>
    <scope>NUCLEOTIDE SEQUENCE [LARGE SCALE GENOMIC DNA]</scope>
    <source>
        <strain evidence="3">DOAB 1063</strain>
    </source>
</reference>
<dbReference type="InterPro" id="IPR011051">
    <property type="entry name" value="RmlC_Cupin_sf"/>
</dbReference>
<accession>A0ABR7AI15</accession>
<dbReference type="Gene3D" id="2.60.120.10">
    <property type="entry name" value="Jelly Rolls"/>
    <property type="match status" value="1"/>
</dbReference>
<dbReference type="CDD" id="cd06121">
    <property type="entry name" value="cupin_YML079wp"/>
    <property type="match status" value="1"/>
</dbReference>
<name>A0ABR7AI15_9SPHN</name>
<dbReference type="Pfam" id="PF06172">
    <property type="entry name" value="Cupin_5"/>
    <property type="match status" value="1"/>
</dbReference>
<dbReference type="Proteomes" id="UP000597613">
    <property type="component" value="Unassembled WGS sequence"/>
</dbReference>
<evidence type="ECO:0000313" key="2">
    <source>
        <dbReference type="EMBL" id="MBC3940094.1"/>
    </source>
</evidence>
<dbReference type="PANTHER" id="PTHR33387:SF3">
    <property type="entry name" value="DUF985 DOMAIN-CONTAINING PROTEIN"/>
    <property type="match status" value="1"/>
</dbReference>
<dbReference type="InterPro" id="IPR014710">
    <property type="entry name" value="RmlC-like_jellyroll"/>
</dbReference>
<dbReference type="SUPFAM" id="SSF51182">
    <property type="entry name" value="RmlC-like cupins"/>
    <property type="match status" value="1"/>
</dbReference>
<dbReference type="InterPro" id="IPR039935">
    <property type="entry name" value="YML079W-like"/>
</dbReference>
<dbReference type="InterPro" id="IPR009327">
    <property type="entry name" value="Cupin_DUF985"/>
</dbReference>
<protein>
    <submittedName>
        <fullName evidence="2">Cupin domain-containing protein</fullName>
    </submittedName>
</protein>
<dbReference type="PANTHER" id="PTHR33387">
    <property type="entry name" value="RMLC-LIKE JELLY ROLL FOLD PROTEIN"/>
    <property type="match status" value="1"/>
</dbReference>
<evidence type="ECO:0000259" key="1">
    <source>
        <dbReference type="Pfam" id="PF06172"/>
    </source>
</evidence>